<sequence>MAQSAAYPRYEDRPNGRLGAKIDHFDRFLAFGLYLFVAVDSITEQADLTFQDNSEAIIQSTSTLIISPEIIKIVPETKVKQKIFEHLKSKESSGLSWTAVVVGGYRDSMYDIPGLFGIDLSEKTLTVYDGGEEEFEVTTMEQVKSKSRRKPKL</sequence>
<gene>
    <name evidence="1" type="ORF">B0A52_01630</name>
</gene>
<organism evidence="1 2">
    <name type="scientific">Exophiala mesophila</name>
    <name type="common">Black yeast-like fungus</name>
    <dbReference type="NCBI Taxonomy" id="212818"/>
    <lineage>
        <taxon>Eukaryota</taxon>
        <taxon>Fungi</taxon>
        <taxon>Dikarya</taxon>
        <taxon>Ascomycota</taxon>
        <taxon>Pezizomycotina</taxon>
        <taxon>Eurotiomycetes</taxon>
        <taxon>Chaetothyriomycetidae</taxon>
        <taxon>Chaetothyriales</taxon>
        <taxon>Herpotrichiellaceae</taxon>
        <taxon>Exophiala</taxon>
    </lineage>
</organism>
<accession>A0A438NFJ5</accession>
<dbReference type="Proteomes" id="UP000288859">
    <property type="component" value="Unassembled WGS sequence"/>
</dbReference>
<name>A0A438NFJ5_EXOME</name>
<dbReference type="AlphaFoldDB" id="A0A438NFJ5"/>
<dbReference type="OrthoDB" id="9974981at2759"/>
<comment type="caution">
    <text evidence="1">The sequence shown here is derived from an EMBL/GenBank/DDBJ whole genome shotgun (WGS) entry which is preliminary data.</text>
</comment>
<dbReference type="EMBL" id="NAJM01000004">
    <property type="protein sequence ID" value="RVX74504.1"/>
    <property type="molecule type" value="Genomic_DNA"/>
</dbReference>
<evidence type="ECO:0000313" key="2">
    <source>
        <dbReference type="Proteomes" id="UP000288859"/>
    </source>
</evidence>
<proteinExistence type="predicted"/>
<reference evidence="1 2" key="1">
    <citation type="submission" date="2017-03" db="EMBL/GenBank/DDBJ databases">
        <title>Genomes of endolithic fungi from Antarctica.</title>
        <authorList>
            <person name="Coleine C."/>
            <person name="Masonjones S."/>
            <person name="Stajich J.E."/>
        </authorList>
    </citation>
    <scope>NUCLEOTIDE SEQUENCE [LARGE SCALE GENOMIC DNA]</scope>
    <source>
        <strain evidence="1 2">CCFEE 6314</strain>
    </source>
</reference>
<protein>
    <recommendedName>
        <fullName evidence="3">NmrA-like domain-containing protein</fullName>
    </recommendedName>
</protein>
<evidence type="ECO:0000313" key="1">
    <source>
        <dbReference type="EMBL" id="RVX74504.1"/>
    </source>
</evidence>
<evidence type="ECO:0008006" key="3">
    <source>
        <dbReference type="Google" id="ProtNLM"/>
    </source>
</evidence>